<evidence type="ECO:0000313" key="3">
    <source>
        <dbReference type="Proteomes" id="UP001189792"/>
    </source>
</evidence>
<keyword evidence="3" id="KW-1185">Reference proteome</keyword>
<accession>A0AAD2F6S2</accession>
<dbReference type="AlphaFoldDB" id="A0AAD2F6S2"/>
<organism evidence="1 4">
    <name type="scientific">Ralstonia flatus</name>
    <dbReference type="NCBI Taxonomy" id="3058601"/>
    <lineage>
        <taxon>Bacteria</taxon>
        <taxon>Pseudomonadati</taxon>
        <taxon>Pseudomonadota</taxon>
        <taxon>Betaproteobacteria</taxon>
        <taxon>Burkholderiales</taxon>
        <taxon>Burkholderiaceae</taxon>
        <taxon>Ralstonia</taxon>
    </lineage>
</organism>
<dbReference type="RefSeq" id="WP_206273216.1">
    <property type="nucleotide sequence ID" value="NZ_CAUDKO010000014.1"/>
</dbReference>
<name>A0AAD2F6S2_9RALS</name>
<gene>
    <name evidence="2" type="ORF">R77564_04904</name>
    <name evidence="1" type="ORF">R77567_04458</name>
</gene>
<protein>
    <submittedName>
        <fullName evidence="1">Uncharacterized protein</fullName>
    </submittedName>
</protein>
<comment type="caution">
    <text evidence="1">The sequence shown here is derived from an EMBL/GenBank/DDBJ whole genome shotgun (WGS) entry which is preliminary data.</text>
</comment>
<evidence type="ECO:0000313" key="2">
    <source>
        <dbReference type="EMBL" id="CAJ0903446.1"/>
    </source>
</evidence>
<dbReference type="EMBL" id="CAUDKO010000014">
    <property type="protein sequence ID" value="CAJ0893657.1"/>
    <property type="molecule type" value="Genomic_DNA"/>
</dbReference>
<evidence type="ECO:0000313" key="4">
    <source>
        <dbReference type="Proteomes" id="UP001190491"/>
    </source>
</evidence>
<sequence length="174" mass="19837">MLTRVESPDMEAMRRRLWHAGCVFDFVLYRVEGPEGPDAPGTEIHRQALAGLFAQLEWPAQDVQLGRACPRRLDPLEVRALAEEGGPLERAFLDPPYGTKLDRKDFRDWLATLCVLPDDDLEAVDWVGNPDDEPERSTWSDYFDAGKEWWGIWCLTVFNPRCRTLCVLAASTTD</sequence>
<dbReference type="EMBL" id="CAUDLI010000014">
    <property type="protein sequence ID" value="CAJ0903446.1"/>
    <property type="molecule type" value="Genomic_DNA"/>
</dbReference>
<dbReference type="Proteomes" id="UP001190491">
    <property type="component" value="Unassembled WGS sequence"/>
</dbReference>
<proteinExistence type="predicted"/>
<reference evidence="1 3" key="1">
    <citation type="submission" date="2023-07" db="EMBL/GenBank/DDBJ databases">
        <authorList>
            <person name="Peeters C."/>
        </authorList>
    </citation>
    <scope>NUCLEOTIDE SEQUENCE</scope>
    <source>
        <strain evidence="2 3">LMG 32965</strain>
        <strain evidence="1">R-77567</strain>
    </source>
</reference>
<dbReference type="Proteomes" id="UP001189792">
    <property type="component" value="Unassembled WGS sequence"/>
</dbReference>
<evidence type="ECO:0000313" key="1">
    <source>
        <dbReference type="EMBL" id="CAJ0893657.1"/>
    </source>
</evidence>